<evidence type="ECO:0000259" key="1">
    <source>
        <dbReference type="Pfam" id="PF00571"/>
    </source>
</evidence>
<dbReference type="Proteomes" id="UP000046680">
    <property type="component" value="Unassembled WGS sequence"/>
</dbReference>
<dbReference type="InterPro" id="IPR000644">
    <property type="entry name" value="CBS_dom"/>
</dbReference>
<proteinExistence type="predicted"/>
<dbReference type="EMBL" id="CGCX01002677">
    <property type="protein sequence ID" value="CFS14916.1"/>
    <property type="molecule type" value="Genomic_DNA"/>
</dbReference>
<gene>
    <name evidence="3" type="primary">cbs_1</name>
    <name evidence="4" type="synonym">cbs</name>
    <name evidence="4" type="ORF">ERS007657_04256</name>
    <name evidence="2" type="ORF">ERS007681_02416</name>
    <name evidence="3" type="ORF">ERS007688_02081</name>
    <name evidence="5" type="ORF">ERS007739_05655</name>
</gene>
<evidence type="ECO:0000313" key="5">
    <source>
        <dbReference type="EMBL" id="CPC31556.1"/>
    </source>
</evidence>
<reference evidence="5" key="1">
    <citation type="submission" date="2015-03" db="EMBL/GenBank/DDBJ databases">
        <authorList>
            <consortium name="Pathogen Informatics"/>
            <person name="Murphy D."/>
        </authorList>
    </citation>
    <scope>NUCLEOTIDE SEQUENCE</scope>
    <source>
        <strain evidence="5">N09902308</strain>
    </source>
</reference>
<sequence length="70" mass="7443">MFEGRAKLADAVSAHMSPPLRMIGAGELVSAAGKALRDWDALMVVEEGKPVGVITRYDLLGFLSEGAGRR</sequence>
<evidence type="ECO:0000313" key="2">
    <source>
        <dbReference type="EMBL" id="CFE40194.1"/>
    </source>
</evidence>
<dbReference type="Pfam" id="PF00571">
    <property type="entry name" value="CBS"/>
    <property type="match status" value="1"/>
</dbReference>
<dbReference type="GO" id="GO:0004122">
    <property type="term" value="F:cystathionine beta-synthase activity"/>
    <property type="evidence" value="ECO:0007669"/>
    <property type="project" value="UniProtKB-EC"/>
</dbReference>
<evidence type="ECO:0000313" key="7">
    <source>
        <dbReference type="Proteomes" id="UP000046680"/>
    </source>
</evidence>
<evidence type="ECO:0000313" key="8">
    <source>
        <dbReference type="Proteomes" id="UP000046947"/>
    </source>
</evidence>
<dbReference type="EMBL" id="CFOE01000318">
    <property type="protein sequence ID" value="CFE40194.1"/>
    <property type="molecule type" value="Genomic_DNA"/>
</dbReference>
<evidence type="ECO:0000313" key="6">
    <source>
        <dbReference type="Proteomes" id="UP000039021"/>
    </source>
</evidence>
<evidence type="ECO:0000313" key="3">
    <source>
        <dbReference type="EMBL" id="CFE52338.1"/>
    </source>
</evidence>
<protein>
    <submittedName>
        <fullName evidence="3">Cystathionine beta-synthase</fullName>
        <ecNumber evidence="3">4.2.1.22</ecNumber>
    </submittedName>
</protein>
<dbReference type="InterPro" id="IPR046342">
    <property type="entry name" value="CBS_dom_sf"/>
</dbReference>
<keyword evidence="3" id="KW-0456">Lyase</keyword>
<evidence type="ECO:0000313" key="4">
    <source>
        <dbReference type="EMBL" id="CFS14916.1"/>
    </source>
</evidence>
<dbReference type="EC" id="4.2.1.22" evidence="3"/>
<evidence type="ECO:0000313" key="9">
    <source>
        <dbReference type="Proteomes" id="UP000048289"/>
    </source>
</evidence>
<dbReference type="AlphaFoldDB" id="A0A654TN13"/>
<dbReference type="Proteomes" id="UP000048289">
    <property type="component" value="Unassembled WGS sequence"/>
</dbReference>
<reference evidence="6 7" key="2">
    <citation type="submission" date="2015-03" db="EMBL/GenBank/DDBJ databases">
        <authorList>
            <consortium name="Pathogen Informatics"/>
        </authorList>
    </citation>
    <scope>NUCLEOTIDE SEQUENCE [LARGE SCALE GENOMIC DNA]</scope>
    <source>
        <strain evidence="4 7">C09601061</strain>
        <strain evidence="2 9">G09901357</strain>
        <strain evidence="3 8">H09601792</strain>
        <strain evidence="6">N09902308</strain>
    </source>
</reference>
<accession>A0A654TN13</accession>
<name>A0A654TN13_MYCTX</name>
<feature type="domain" description="CBS" evidence="1">
    <location>
        <begin position="13"/>
        <end position="64"/>
    </location>
</feature>
<dbReference type="EMBL" id="CFOH01000317">
    <property type="protein sequence ID" value="CFE52338.1"/>
    <property type="molecule type" value="Genomic_DNA"/>
</dbReference>
<dbReference type="Gene3D" id="3.10.580.10">
    <property type="entry name" value="CBS-domain"/>
    <property type="match status" value="1"/>
</dbReference>
<dbReference type="EMBL" id="CSBK01005004">
    <property type="protein sequence ID" value="CPC31556.1"/>
    <property type="molecule type" value="Genomic_DNA"/>
</dbReference>
<dbReference type="Proteomes" id="UP000039021">
    <property type="component" value="Unassembled WGS sequence"/>
</dbReference>
<organism evidence="3 8">
    <name type="scientific">Mycobacterium tuberculosis</name>
    <dbReference type="NCBI Taxonomy" id="1773"/>
    <lineage>
        <taxon>Bacteria</taxon>
        <taxon>Bacillati</taxon>
        <taxon>Actinomycetota</taxon>
        <taxon>Actinomycetes</taxon>
        <taxon>Mycobacteriales</taxon>
        <taxon>Mycobacteriaceae</taxon>
        <taxon>Mycobacterium</taxon>
        <taxon>Mycobacterium tuberculosis complex</taxon>
    </lineage>
</organism>
<dbReference type="Proteomes" id="UP000046947">
    <property type="component" value="Unassembled WGS sequence"/>
</dbReference>
<dbReference type="SUPFAM" id="SSF54631">
    <property type="entry name" value="CBS-domain pair"/>
    <property type="match status" value="1"/>
</dbReference>